<accession>A0A3B0C9Z5</accession>
<dbReference type="RefSeq" id="WP_120710472.1">
    <property type="nucleotide sequence ID" value="NZ_RBCJ01000001.1"/>
</dbReference>
<dbReference type="InterPro" id="IPR011519">
    <property type="entry name" value="UnbV_ASPIC"/>
</dbReference>
<dbReference type="SUPFAM" id="SSF69318">
    <property type="entry name" value="Integrin alpha N-terminal domain"/>
    <property type="match status" value="2"/>
</dbReference>
<feature type="region of interest" description="Disordered" evidence="2">
    <location>
        <begin position="602"/>
        <end position="621"/>
    </location>
</feature>
<name>A0A3B0C9Z5_9FLAO</name>
<reference evidence="4 5" key="1">
    <citation type="submission" date="2018-10" db="EMBL/GenBank/DDBJ databases">
        <title>Ulvibacterium marinum gen. nov., sp. nov., a novel marine bacterium of the family Flavobacteriaceae, isolated from a culture of the green alga Ulva prolifera.</title>
        <authorList>
            <person name="Zhang Z."/>
        </authorList>
    </citation>
    <scope>NUCLEOTIDE SEQUENCE [LARGE SCALE GENOMIC DNA]</scope>
    <source>
        <strain evidence="4 5">CCMM003</strain>
    </source>
</reference>
<dbReference type="Gene3D" id="2.130.10.130">
    <property type="entry name" value="Integrin alpha, N-terminal"/>
    <property type="match status" value="4"/>
</dbReference>
<evidence type="ECO:0000256" key="1">
    <source>
        <dbReference type="ARBA" id="ARBA00022729"/>
    </source>
</evidence>
<evidence type="ECO:0000259" key="3">
    <source>
        <dbReference type="Pfam" id="PF07593"/>
    </source>
</evidence>
<dbReference type="PANTHER" id="PTHR16026">
    <property type="entry name" value="CARTILAGE ACIDIC PROTEIN 1"/>
    <property type="match status" value="1"/>
</dbReference>
<proteinExistence type="predicted"/>
<dbReference type="PANTHER" id="PTHR16026:SF0">
    <property type="entry name" value="CARTILAGE ACIDIC PROTEIN 1"/>
    <property type="match status" value="1"/>
</dbReference>
<dbReference type="Pfam" id="PF13517">
    <property type="entry name" value="FG-GAP_3"/>
    <property type="match status" value="5"/>
</dbReference>
<dbReference type="Proteomes" id="UP000276603">
    <property type="component" value="Unassembled WGS sequence"/>
</dbReference>
<dbReference type="AlphaFoldDB" id="A0A3B0C9Z5"/>
<dbReference type="InterPro" id="IPR028994">
    <property type="entry name" value="Integrin_alpha_N"/>
</dbReference>
<dbReference type="PROSITE" id="PS51257">
    <property type="entry name" value="PROKAR_LIPOPROTEIN"/>
    <property type="match status" value="1"/>
</dbReference>
<keyword evidence="1" id="KW-0732">Signal</keyword>
<dbReference type="Pfam" id="PF01839">
    <property type="entry name" value="FG-GAP"/>
    <property type="match status" value="1"/>
</dbReference>
<evidence type="ECO:0000313" key="4">
    <source>
        <dbReference type="EMBL" id="RKN83265.1"/>
    </source>
</evidence>
<protein>
    <submittedName>
        <fullName evidence="4">RNA-binding protein</fullName>
    </submittedName>
</protein>
<dbReference type="InterPro" id="IPR027039">
    <property type="entry name" value="Crtac1"/>
</dbReference>
<sequence length="1093" mass="122899">MRYALSVFIIAFLFLVSCSETKKQVPTEKAAIYFHSVPSDSSGVDFSNDLHYKNDLNIIEYLYYYNGGGVAIGDINNDGLEDIYLSANQTPDRLYLNLGNLKFKDITEEAGIALDSTWSTGVTMEDINNDGFLDIYVSKVGNYKSLKAHNLLYINNGNNSFTESSSQYGLDFSGFSTQASFFDYDNDGDMDMYLMNHSIHTPRSYGNISIRQQKDSLAGDRFFENTLNEGNANFIDVTNESGIYSSALGYGLAITTADINKDGFIDIYIGNDFHEDDYLYINQGNRTFKESRDAYLNHTARFTMGVDIADINNDLLPDIFTLDMMPFDHEVFLKSGGEDSDKVSQIKKNFGFGTQYARNTLQLNRDNQSFSDIALMTETYATDWSWSPLIQDFDNDGLLDIYVTNGIYKRPNDLNYINYLSNVDFAKYDQTKQNEIEKKLIDQMPTIDIPNVLFHNKGTLEFERLTNASGLQPSYSNGAAYSDLDNDGDLDIVVNNINQKAFVLENRSSNQANNNFISFELRGDETYKNPTGSKLYLYANGKTFYRELAATKGFQSSSSHRVHFGLGPTEKIDSVKIQWLDGMEQIEMDLVINQHHAIERNATRTPSENDSSKDEPNSEVPTFPYVHIENNYLDYEREILIPEKLSSEGPCLLKADFNGDGRDDIFVGSSKYQSPSLFIQQRNGTFLKDKKSEFIKDIEYEDVDASAFDLDNDGDLDLYVMSGGNEKVEGDPYLEDRIYINDGKGTFSRLKIDLIRTNGGSVSSGDFNGDGFTDLFIGNRSIPGGYGLSPTSYILENNGKGSFRVVAQSSMGMITDSQWANINNDELLDLVLVGDWMPITILINQGDSKFVDKTKAYGLDKTHGMWNTVWVTDLNGDGKNDILGGNAGLNMKFKASQERPLKLYVDDFDKNTQPDPIIFYDFFGDYVPFASKDRLAQQLPSLKKRFLGYEEFSKISTITDLTGWKEKDILETKTIYELESMAFIQQDSTFQGISLPKEAQMSSIEDFLVDADQGGNQRIVFVGNYLDYTTELGQSSSNSGGILTYGEDGIFNFTDYLPLPPTINAREILKIGKDTFLVVSNDGPSYTFNLTVP</sequence>
<dbReference type="EMBL" id="RBCJ01000001">
    <property type="protein sequence ID" value="RKN83265.1"/>
    <property type="molecule type" value="Genomic_DNA"/>
</dbReference>
<organism evidence="4 5">
    <name type="scientific">Ulvibacterium marinum</name>
    <dbReference type="NCBI Taxonomy" id="2419782"/>
    <lineage>
        <taxon>Bacteria</taxon>
        <taxon>Pseudomonadati</taxon>
        <taxon>Bacteroidota</taxon>
        <taxon>Flavobacteriia</taxon>
        <taxon>Flavobacteriales</taxon>
        <taxon>Flavobacteriaceae</taxon>
        <taxon>Ulvibacterium</taxon>
    </lineage>
</organism>
<dbReference type="OrthoDB" id="9816120at2"/>
<keyword evidence="5" id="KW-1185">Reference proteome</keyword>
<evidence type="ECO:0000313" key="5">
    <source>
        <dbReference type="Proteomes" id="UP000276603"/>
    </source>
</evidence>
<comment type="caution">
    <text evidence="4">The sequence shown here is derived from an EMBL/GenBank/DDBJ whole genome shotgun (WGS) entry which is preliminary data.</text>
</comment>
<dbReference type="InterPro" id="IPR013517">
    <property type="entry name" value="FG-GAP"/>
</dbReference>
<dbReference type="Pfam" id="PF07593">
    <property type="entry name" value="UnbV_ASPIC"/>
    <property type="match status" value="1"/>
</dbReference>
<gene>
    <name evidence="4" type="ORF">D7Z94_05390</name>
</gene>
<feature type="domain" description="ASPIC/UnbV" evidence="3">
    <location>
        <begin position="532"/>
        <end position="595"/>
    </location>
</feature>
<evidence type="ECO:0000256" key="2">
    <source>
        <dbReference type="SAM" id="MobiDB-lite"/>
    </source>
</evidence>